<evidence type="ECO:0000313" key="2">
    <source>
        <dbReference type="Proteomes" id="UP000305238"/>
    </source>
</evidence>
<reference evidence="1 2" key="1">
    <citation type="submission" date="2019-05" db="EMBL/GenBank/DDBJ databases">
        <title>Draft genome sequence of Actinomadura geliboluensis A8036.</title>
        <authorList>
            <person name="Saricaoglu S."/>
            <person name="Isik K."/>
        </authorList>
    </citation>
    <scope>NUCLEOTIDE SEQUENCE [LARGE SCALE GENOMIC DNA]</scope>
    <source>
        <strain evidence="1 2">A8036</strain>
    </source>
</reference>
<accession>A0A5S4H6V9</accession>
<organism evidence="1 2">
    <name type="scientific">Actinomadura geliboluensis</name>
    <dbReference type="NCBI Taxonomy" id="882440"/>
    <lineage>
        <taxon>Bacteria</taxon>
        <taxon>Bacillati</taxon>
        <taxon>Actinomycetota</taxon>
        <taxon>Actinomycetes</taxon>
        <taxon>Streptosporangiales</taxon>
        <taxon>Thermomonosporaceae</taxon>
        <taxon>Actinomadura</taxon>
    </lineage>
</organism>
<evidence type="ECO:0000313" key="1">
    <source>
        <dbReference type="EMBL" id="TMR40746.1"/>
    </source>
</evidence>
<sequence>MITELERSSAERIGDGPRLYLVHNNPLEELLFDRNLMGAGFRRACLRSSRCFIAHLADELSPDETAELVILSKGLTYQLAEAVSAETGHNLPTNLIATSRTAVAHDTARIEVPYCCFEAPAETLLIGDTVASGETIITALRRFLDVHPLRRVFVISYAGTLVGATRIAEFCADRGIEATFLYGLAAFGLGDNGFDLSFLHPETVTRPGYAARAREQFSGRPVSAVGWDFGSQSMAPRKYRHLTWVESQVWGLTGAECLKVAEAPDDWSELVHERAAYEHALLTGEAGSAGSLEQYRGR</sequence>
<gene>
    <name evidence="1" type="ORF">ETD96_09245</name>
</gene>
<dbReference type="OrthoDB" id="3454234at2"/>
<name>A0A5S4H6V9_9ACTN</name>
<proteinExistence type="predicted"/>
<dbReference type="RefSeq" id="WP_138635892.1">
    <property type="nucleotide sequence ID" value="NZ_VCKZ01000044.1"/>
</dbReference>
<keyword evidence="2" id="KW-1185">Reference proteome</keyword>
<dbReference type="AlphaFoldDB" id="A0A5S4H6V9"/>
<dbReference type="Proteomes" id="UP000305238">
    <property type="component" value="Unassembled WGS sequence"/>
</dbReference>
<comment type="caution">
    <text evidence="1">The sequence shown here is derived from an EMBL/GenBank/DDBJ whole genome shotgun (WGS) entry which is preliminary data.</text>
</comment>
<protein>
    <submittedName>
        <fullName evidence="1">Uncharacterized protein</fullName>
    </submittedName>
</protein>
<dbReference type="EMBL" id="VCKZ01000044">
    <property type="protein sequence ID" value="TMR40746.1"/>
    <property type="molecule type" value="Genomic_DNA"/>
</dbReference>